<dbReference type="Proteomes" id="UP000319210">
    <property type="component" value="Unassembled WGS sequence"/>
</dbReference>
<dbReference type="EMBL" id="BJMM01000050">
    <property type="protein sequence ID" value="GEB53394.1"/>
    <property type="molecule type" value="Genomic_DNA"/>
</dbReference>
<evidence type="ECO:0000313" key="3">
    <source>
        <dbReference type="Proteomes" id="UP000319210"/>
    </source>
</evidence>
<keyword evidence="3" id="KW-1185">Reference proteome</keyword>
<comment type="caution">
    <text evidence="2">The sequence shown here is derived from an EMBL/GenBank/DDBJ whole genome shotgun (WGS) entry which is preliminary data.</text>
</comment>
<evidence type="ECO:0000256" key="1">
    <source>
        <dbReference type="SAM" id="MobiDB-lite"/>
    </source>
</evidence>
<protein>
    <submittedName>
        <fullName evidence="2">Uncharacterized protein</fullName>
    </submittedName>
</protein>
<evidence type="ECO:0000313" key="2">
    <source>
        <dbReference type="EMBL" id="GEB53394.1"/>
    </source>
</evidence>
<gene>
    <name evidence="2" type="ORF">SCA03_59450</name>
</gene>
<feature type="region of interest" description="Disordered" evidence="1">
    <location>
        <begin position="1"/>
        <end position="39"/>
    </location>
</feature>
<accession>A0A4Y3R769</accession>
<proteinExistence type="predicted"/>
<sequence length="84" mass="8707">MRAGQVVRRGALGETERREGGGRGGGSSAPAADFRPTPSCRPAVELRMKSAPVRSAAFPGLVRTITLIGQPVAHSPHPVASRHG</sequence>
<name>A0A4Y3R769_STRCI</name>
<reference evidence="2 3" key="1">
    <citation type="submission" date="2019-06" db="EMBL/GenBank/DDBJ databases">
        <title>Whole genome shotgun sequence of Streptomyces cacaoi subsp. cacaoi NBRC 12748.</title>
        <authorList>
            <person name="Hosoyama A."/>
            <person name="Uohara A."/>
            <person name="Ohji S."/>
            <person name="Ichikawa N."/>
        </authorList>
    </citation>
    <scope>NUCLEOTIDE SEQUENCE [LARGE SCALE GENOMIC DNA]</scope>
    <source>
        <strain evidence="2 3">NBRC 12748</strain>
    </source>
</reference>
<dbReference type="AlphaFoldDB" id="A0A4Y3R769"/>
<organism evidence="2 3">
    <name type="scientific">Streptomyces cacaoi</name>
    <dbReference type="NCBI Taxonomy" id="1898"/>
    <lineage>
        <taxon>Bacteria</taxon>
        <taxon>Bacillati</taxon>
        <taxon>Actinomycetota</taxon>
        <taxon>Actinomycetes</taxon>
        <taxon>Kitasatosporales</taxon>
        <taxon>Streptomycetaceae</taxon>
        <taxon>Streptomyces</taxon>
    </lineage>
</organism>